<dbReference type="PROSITE" id="PS50893">
    <property type="entry name" value="ABC_TRANSPORTER_2"/>
    <property type="match status" value="1"/>
</dbReference>
<feature type="domain" description="ABC transmembrane type-1" evidence="11">
    <location>
        <begin position="182"/>
        <end position="460"/>
    </location>
</feature>
<comment type="caution">
    <text evidence="12">The sequence shown here is derived from an EMBL/GenBank/DDBJ whole genome shotgun (WGS) entry which is preliminary data.</text>
</comment>
<organism evidence="12 13">
    <name type="scientific">Chelativorans composti</name>
    <dbReference type="NCBI Taxonomy" id="768533"/>
    <lineage>
        <taxon>Bacteria</taxon>
        <taxon>Pseudomonadati</taxon>
        <taxon>Pseudomonadota</taxon>
        <taxon>Alphaproteobacteria</taxon>
        <taxon>Hyphomicrobiales</taxon>
        <taxon>Phyllobacteriaceae</taxon>
        <taxon>Chelativorans</taxon>
    </lineage>
</organism>
<keyword evidence="3 9" id="KW-0812">Transmembrane</keyword>
<feature type="transmembrane region" description="Helical" evidence="9">
    <location>
        <begin position="179"/>
        <end position="204"/>
    </location>
</feature>
<keyword evidence="5" id="KW-0067">ATP-binding</keyword>
<comment type="similarity">
    <text evidence="2">Belongs to the ABC transporter superfamily.</text>
</comment>
<feature type="transmembrane region" description="Helical" evidence="9">
    <location>
        <begin position="412"/>
        <end position="440"/>
    </location>
</feature>
<dbReference type="PANTHER" id="PTHR43394">
    <property type="entry name" value="ATP-DEPENDENT PERMEASE MDL1, MITOCHONDRIAL"/>
    <property type="match status" value="1"/>
</dbReference>
<dbReference type="NCBIfam" id="TIGR03375">
    <property type="entry name" value="type_I_sec_LssB"/>
    <property type="match status" value="1"/>
</dbReference>
<evidence type="ECO:0000256" key="1">
    <source>
        <dbReference type="ARBA" id="ARBA00004651"/>
    </source>
</evidence>
<evidence type="ECO:0000256" key="2">
    <source>
        <dbReference type="ARBA" id="ARBA00005417"/>
    </source>
</evidence>
<dbReference type="CDD" id="cd18587">
    <property type="entry name" value="ABC_6TM_LapB_like"/>
    <property type="match status" value="1"/>
</dbReference>
<reference evidence="13" key="1">
    <citation type="journal article" date="2019" name="Int. J. Syst. Evol. Microbiol.">
        <title>The Global Catalogue of Microorganisms (GCM) 10K type strain sequencing project: providing services to taxonomists for standard genome sequencing and annotation.</title>
        <authorList>
            <consortium name="The Broad Institute Genomics Platform"/>
            <consortium name="The Broad Institute Genome Sequencing Center for Infectious Disease"/>
            <person name="Wu L."/>
            <person name="Ma J."/>
        </authorList>
    </citation>
    <scope>NUCLEOTIDE SEQUENCE [LARGE SCALE GENOMIC DNA]</scope>
    <source>
        <strain evidence="13">KCTC 23707</strain>
    </source>
</reference>
<dbReference type="Pfam" id="PF00005">
    <property type="entry name" value="ABC_tran"/>
    <property type="match status" value="1"/>
</dbReference>
<evidence type="ECO:0000256" key="9">
    <source>
        <dbReference type="SAM" id="Phobius"/>
    </source>
</evidence>
<feature type="domain" description="ABC transporter" evidence="10">
    <location>
        <begin position="494"/>
        <end position="730"/>
    </location>
</feature>
<dbReference type="PANTHER" id="PTHR43394:SF1">
    <property type="entry name" value="ATP-BINDING CASSETTE SUB-FAMILY B MEMBER 10, MITOCHONDRIAL"/>
    <property type="match status" value="1"/>
</dbReference>
<keyword evidence="4" id="KW-0547">Nucleotide-binding</keyword>
<sequence>MSTEFSAPEAGAPADAGNSNASPEQVTVEAWIEALSNIAQHYRLPVSVQSARLHARWSTLEDPHERIVDLARSMGLRLKLAAADQAVVSSWQLPVAVQLGNGQVGVIKSLSDEGIAGVVFHGDQGLETPVPAAELFGNAVAVAIVRPAKSIPDARVDAYIRPYEEHWLRRIILRDLRPYGHVMVASLVANTLGLAGIIFSMQVYDRVIPAESYPTLYVLFSGVLLALAFDFVMRRMRTSVVDLLGKRADMRISDRVIGHALRVRTRARPASTGSFIAQIRDLEHVREMLTSTTVSALADLPFFLLFLVLFWFIGGVLVLIPLGALAVMLVPGLLAQRRMRAYASETMREASLRNAVLVEMIQGMEDIKTLQAEDRFQQQWNHLNAVTAEGQVKLRSLASTINTWTQNVQMDVFAVVVFFGAPMVIAGDLTTGSLVACSILSSRMLAPMTHFAQLMSRLQQSRVAANSLDQIMKLPLDNPEKESRIHCPRILGNYELKSAVFRYGDDSSPVALTVKDLRIRAGEKIAVLGNNGAGKSTLLQALTGLLEPSSGQILLENLAMQHIDPADVRRDVGLMTQNARLFHGTLRDNILLGAPTAAPEEIVRTLHMVGALDFIRKLPKGLDHLVLEGGNGLSGGQKQMILLARTLIRQPNVVLLDEPTASLDEASERHFIRQFAAWSRNRTVVVATHRMRVLDLVDRIIVIDNGNIVLDDTKEKALMVLRGLKNVAPTKPGMGARPAGGARQPADTGGANGQPSR</sequence>
<dbReference type="InterPro" id="IPR017871">
    <property type="entry name" value="ABC_transporter-like_CS"/>
</dbReference>
<protein>
    <submittedName>
        <fullName evidence="12">Type I secretion system permease/ATPase</fullName>
    </submittedName>
</protein>
<feature type="region of interest" description="Disordered" evidence="8">
    <location>
        <begin position="729"/>
        <end position="757"/>
    </location>
</feature>
<evidence type="ECO:0000259" key="11">
    <source>
        <dbReference type="PROSITE" id="PS50929"/>
    </source>
</evidence>
<dbReference type="InterPro" id="IPR027417">
    <property type="entry name" value="P-loop_NTPase"/>
</dbReference>
<evidence type="ECO:0000256" key="8">
    <source>
        <dbReference type="SAM" id="MobiDB-lite"/>
    </source>
</evidence>
<evidence type="ECO:0000256" key="3">
    <source>
        <dbReference type="ARBA" id="ARBA00022692"/>
    </source>
</evidence>
<dbReference type="InterPro" id="IPR011527">
    <property type="entry name" value="ABC1_TM_dom"/>
</dbReference>
<evidence type="ECO:0000313" key="13">
    <source>
        <dbReference type="Proteomes" id="UP001597373"/>
    </source>
</evidence>
<dbReference type="PROSITE" id="PS50929">
    <property type="entry name" value="ABC_TM1F"/>
    <property type="match status" value="1"/>
</dbReference>
<accession>A0ABW5DCD6</accession>
<dbReference type="SUPFAM" id="SSF52540">
    <property type="entry name" value="P-loop containing nucleoside triphosphate hydrolases"/>
    <property type="match status" value="1"/>
</dbReference>
<dbReference type="InterPro" id="IPR003593">
    <property type="entry name" value="AAA+_ATPase"/>
</dbReference>
<comment type="subcellular location">
    <subcellularLocation>
        <location evidence="1">Cell membrane</location>
        <topology evidence="1">Multi-pass membrane protein</topology>
    </subcellularLocation>
</comment>
<evidence type="ECO:0000313" key="12">
    <source>
        <dbReference type="EMBL" id="MFD2258168.1"/>
    </source>
</evidence>
<keyword evidence="13" id="KW-1185">Reference proteome</keyword>
<evidence type="ECO:0000259" key="10">
    <source>
        <dbReference type="PROSITE" id="PS50893"/>
    </source>
</evidence>
<dbReference type="Gene3D" id="3.90.70.10">
    <property type="entry name" value="Cysteine proteinases"/>
    <property type="match status" value="1"/>
</dbReference>
<evidence type="ECO:0000256" key="4">
    <source>
        <dbReference type="ARBA" id="ARBA00022741"/>
    </source>
</evidence>
<feature type="region of interest" description="Disordered" evidence="8">
    <location>
        <begin position="1"/>
        <end position="22"/>
    </location>
</feature>
<dbReference type="Proteomes" id="UP001597373">
    <property type="component" value="Unassembled WGS sequence"/>
</dbReference>
<dbReference type="SUPFAM" id="SSF90123">
    <property type="entry name" value="ABC transporter transmembrane region"/>
    <property type="match status" value="1"/>
</dbReference>
<proteinExistence type="inferred from homology"/>
<evidence type="ECO:0000256" key="7">
    <source>
        <dbReference type="ARBA" id="ARBA00023136"/>
    </source>
</evidence>
<feature type="compositionally biased region" description="Low complexity" evidence="8">
    <location>
        <begin position="732"/>
        <end position="746"/>
    </location>
</feature>
<dbReference type="Pfam" id="PF00664">
    <property type="entry name" value="ABC_membrane"/>
    <property type="match status" value="1"/>
</dbReference>
<keyword evidence="6 9" id="KW-1133">Transmembrane helix</keyword>
<feature type="transmembrane region" description="Helical" evidence="9">
    <location>
        <begin position="216"/>
        <end position="233"/>
    </location>
</feature>
<dbReference type="Gene3D" id="3.40.50.300">
    <property type="entry name" value="P-loop containing nucleotide triphosphate hydrolases"/>
    <property type="match status" value="1"/>
</dbReference>
<dbReference type="EMBL" id="JBHUIR010000001">
    <property type="protein sequence ID" value="MFD2258168.1"/>
    <property type="molecule type" value="Genomic_DNA"/>
</dbReference>
<name>A0ABW5DCD6_9HYPH</name>
<dbReference type="RefSeq" id="WP_345097581.1">
    <property type="nucleotide sequence ID" value="NZ_BAABGS010000002.1"/>
</dbReference>
<dbReference type="InterPro" id="IPR036640">
    <property type="entry name" value="ABC1_TM_sf"/>
</dbReference>
<evidence type="ECO:0000256" key="5">
    <source>
        <dbReference type="ARBA" id="ARBA00022840"/>
    </source>
</evidence>
<evidence type="ECO:0000256" key="6">
    <source>
        <dbReference type="ARBA" id="ARBA00022989"/>
    </source>
</evidence>
<keyword evidence="7 9" id="KW-0472">Membrane</keyword>
<dbReference type="InterPro" id="IPR003439">
    <property type="entry name" value="ABC_transporter-like_ATP-bd"/>
</dbReference>
<dbReference type="PROSITE" id="PS00211">
    <property type="entry name" value="ABC_TRANSPORTER_1"/>
    <property type="match status" value="1"/>
</dbReference>
<dbReference type="SMART" id="SM00382">
    <property type="entry name" value="AAA"/>
    <property type="match status" value="1"/>
</dbReference>
<gene>
    <name evidence="12" type="ORF">ACFSMZ_00095</name>
</gene>
<feature type="transmembrane region" description="Helical" evidence="9">
    <location>
        <begin position="302"/>
        <end position="330"/>
    </location>
</feature>
<dbReference type="InterPro" id="IPR039421">
    <property type="entry name" value="Type_1_exporter"/>
</dbReference>
<dbReference type="Gene3D" id="1.20.1560.10">
    <property type="entry name" value="ABC transporter type 1, transmembrane domain"/>
    <property type="match status" value="1"/>
</dbReference>
<dbReference type="InterPro" id="IPR017750">
    <property type="entry name" value="ATPase_T1SS"/>
</dbReference>